<dbReference type="GO" id="GO:0015036">
    <property type="term" value="F:disulfide oxidoreductase activity"/>
    <property type="evidence" value="ECO:0007669"/>
    <property type="project" value="UniProtKB-ARBA"/>
</dbReference>
<dbReference type="OrthoDB" id="9811352at2"/>
<reference evidence="6 7" key="1">
    <citation type="submission" date="2019-07" db="EMBL/GenBank/DDBJ databases">
        <title>Tepidimonas thermarum AA-1 draft genome.</title>
        <authorList>
            <person name="Da Costa M.S."/>
            <person name="Froufe H.J.C."/>
            <person name="Egas C."/>
            <person name="Albuquerque L."/>
        </authorList>
    </citation>
    <scope>NUCLEOTIDE SEQUENCE [LARGE SCALE GENOMIC DNA]</scope>
    <source>
        <strain evidence="6 7">AA-1</strain>
    </source>
</reference>
<name>A0A554X845_9BURK</name>
<protein>
    <submittedName>
        <fullName evidence="6">Thiol-disulfide oxidoreductase ResA</fullName>
    </submittedName>
</protein>
<dbReference type="GO" id="GO:0030313">
    <property type="term" value="C:cell envelope"/>
    <property type="evidence" value="ECO:0007669"/>
    <property type="project" value="UniProtKB-SubCell"/>
</dbReference>
<dbReference type="Pfam" id="PF08534">
    <property type="entry name" value="Redoxin"/>
    <property type="match status" value="1"/>
</dbReference>
<evidence type="ECO:0000256" key="3">
    <source>
        <dbReference type="ARBA" id="ARBA00023284"/>
    </source>
</evidence>
<sequence length="173" mass="18752">MMNRRMVTVAVAAGAAAVGAGVAVWRLTPGAAAPGAEEALWAQRWERPQGGTVAAADFRGRPLLVNFWATWCPPCVEELPLLDRFYRERQASGWQVLALAIDQPSAVRQFLQRQPLAFPIGLAGFGGTELARQLGNDTGALPFTVVLDRRGRVAHRKLGQVKPADLQAWAEGR</sequence>
<keyword evidence="3" id="KW-0676">Redox-active center</keyword>
<feature type="chain" id="PRO_5022062444" evidence="4">
    <location>
        <begin position="21"/>
        <end position="173"/>
    </location>
</feature>
<dbReference type="GO" id="GO:0017004">
    <property type="term" value="P:cytochrome complex assembly"/>
    <property type="evidence" value="ECO:0007669"/>
    <property type="project" value="UniProtKB-KW"/>
</dbReference>
<dbReference type="InterPro" id="IPR017937">
    <property type="entry name" value="Thioredoxin_CS"/>
</dbReference>
<feature type="signal peptide" evidence="4">
    <location>
        <begin position="1"/>
        <end position="20"/>
    </location>
</feature>
<evidence type="ECO:0000313" key="7">
    <source>
        <dbReference type="Proteomes" id="UP000318542"/>
    </source>
</evidence>
<organism evidence="6 7">
    <name type="scientific">Tepidimonas thermarum</name>
    <dbReference type="NCBI Taxonomy" id="335431"/>
    <lineage>
        <taxon>Bacteria</taxon>
        <taxon>Pseudomonadati</taxon>
        <taxon>Pseudomonadota</taxon>
        <taxon>Betaproteobacteria</taxon>
        <taxon>Burkholderiales</taxon>
        <taxon>Tepidimonas</taxon>
    </lineage>
</organism>
<comment type="subcellular location">
    <subcellularLocation>
        <location evidence="1">Cell envelope</location>
    </subcellularLocation>
</comment>
<dbReference type="InterPro" id="IPR050553">
    <property type="entry name" value="Thioredoxin_ResA/DsbE_sf"/>
</dbReference>
<proteinExistence type="predicted"/>
<dbReference type="PANTHER" id="PTHR42852:SF17">
    <property type="entry name" value="THIOREDOXIN-LIKE PROTEIN HI_1115"/>
    <property type="match status" value="1"/>
</dbReference>
<dbReference type="InterPro" id="IPR013740">
    <property type="entry name" value="Redoxin"/>
</dbReference>
<dbReference type="AlphaFoldDB" id="A0A554X845"/>
<comment type="caution">
    <text evidence="6">The sequence shown here is derived from an EMBL/GenBank/DDBJ whole genome shotgun (WGS) entry which is preliminary data.</text>
</comment>
<dbReference type="PROSITE" id="PS51318">
    <property type="entry name" value="TAT"/>
    <property type="match status" value="1"/>
</dbReference>
<evidence type="ECO:0000256" key="4">
    <source>
        <dbReference type="SAM" id="SignalP"/>
    </source>
</evidence>
<dbReference type="EMBL" id="VJOL01000002">
    <property type="protein sequence ID" value="TSE32001.1"/>
    <property type="molecule type" value="Genomic_DNA"/>
</dbReference>
<evidence type="ECO:0000256" key="2">
    <source>
        <dbReference type="ARBA" id="ARBA00022748"/>
    </source>
</evidence>
<dbReference type="CDD" id="cd02966">
    <property type="entry name" value="TlpA_like_family"/>
    <property type="match status" value="1"/>
</dbReference>
<dbReference type="Proteomes" id="UP000318542">
    <property type="component" value="Unassembled WGS sequence"/>
</dbReference>
<dbReference type="SUPFAM" id="SSF52833">
    <property type="entry name" value="Thioredoxin-like"/>
    <property type="match status" value="1"/>
</dbReference>
<dbReference type="InterPro" id="IPR006311">
    <property type="entry name" value="TAT_signal"/>
</dbReference>
<keyword evidence="7" id="KW-1185">Reference proteome</keyword>
<evidence type="ECO:0000259" key="5">
    <source>
        <dbReference type="PROSITE" id="PS51352"/>
    </source>
</evidence>
<feature type="domain" description="Thioredoxin" evidence="5">
    <location>
        <begin position="27"/>
        <end position="173"/>
    </location>
</feature>
<dbReference type="PANTHER" id="PTHR42852">
    <property type="entry name" value="THIOL:DISULFIDE INTERCHANGE PROTEIN DSBE"/>
    <property type="match status" value="1"/>
</dbReference>
<evidence type="ECO:0000313" key="6">
    <source>
        <dbReference type="EMBL" id="TSE32001.1"/>
    </source>
</evidence>
<dbReference type="InterPro" id="IPR013766">
    <property type="entry name" value="Thioredoxin_domain"/>
</dbReference>
<dbReference type="PROSITE" id="PS51352">
    <property type="entry name" value="THIOREDOXIN_2"/>
    <property type="match status" value="1"/>
</dbReference>
<gene>
    <name evidence="6" type="primary">resA_1</name>
    <name evidence="6" type="ORF">Tther_00204</name>
</gene>
<keyword evidence="4" id="KW-0732">Signal</keyword>
<dbReference type="InterPro" id="IPR036249">
    <property type="entry name" value="Thioredoxin-like_sf"/>
</dbReference>
<dbReference type="PROSITE" id="PS00194">
    <property type="entry name" value="THIOREDOXIN_1"/>
    <property type="match status" value="1"/>
</dbReference>
<accession>A0A554X845</accession>
<dbReference type="Gene3D" id="3.40.30.10">
    <property type="entry name" value="Glutaredoxin"/>
    <property type="match status" value="1"/>
</dbReference>
<evidence type="ECO:0000256" key="1">
    <source>
        <dbReference type="ARBA" id="ARBA00004196"/>
    </source>
</evidence>
<keyword evidence="2" id="KW-0201">Cytochrome c-type biogenesis</keyword>